<feature type="transmembrane region" description="Helical" evidence="1">
    <location>
        <begin position="226"/>
        <end position="246"/>
    </location>
</feature>
<name>A0A7J6XUZ9_TRYCR</name>
<evidence type="ECO:0000313" key="2">
    <source>
        <dbReference type="EMBL" id="KAF5218299.1"/>
    </source>
</evidence>
<feature type="transmembrane region" description="Helical" evidence="1">
    <location>
        <begin position="144"/>
        <end position="165"/>
    </location>
</feature>
<feature type="transmembrane region" description="Helical" evidence="1">
    <location>
        <begin position="177"/>
        <end position="199"/>
    </location>
</feature>
<reference evidence="2 3" key="1">
    <citation type="journal article" date="2019" name="Genome Biol. Evol.">
        <title>Nanopore Sequencing Significantly Improves Genome Assembly of the Protozoan Parasite Trypanosoma cruzi.</title>
        <authorList>
            <person name="Diaz-Viraque F."/>
            <person name="Pita S."/>
            <person name="Greif G."/>
            <person name="de Souza R.C.M."/>
            <person name="Iraola G."/>
            <person name="Robello C."/>
        </authorList>
    </citation>
    <scope>NUCLEOTIDE SEQUENCE [LARGE SCALE GENOMIC DNA]</scope>
    <source>
        <strain evidence="2 3">Berenice</strain>
    </source>
</reference>
<keyword evidence="1" id="KW-1133">Transmembrane helix</keyword>
<dbReference type="Proteomes" id="UP000583944">
    <property type="component" value="Unassembled WGS sequence"/>
</dbReference>
<evidence type="ECO:0008006" key="4">
    <source>
        <dbReference type="Google" id="ProtNLM"/>
    </source>
</evidence>
<organism evidence="2 3">
    <name type="scientific">Trypanosoma cruzi</name>
    <dbReference type="NCBI Taxonomy" id="5693"/>
    <lineage>
        <taxon>Eukaryota</taxon>
        <taxon>Discoba</taxon>
        <taxon>Euglenozoa</taxon>
        <taxon>Kinetoplastea</taxon>
        <taxon>Metakinetoplastina</taxon>
        <taxon>Trypanosomatida</taxon>
        <taxon>Trypanosomatidae</taxon>
        <taxon>Trypanosoma</taxon>
        <taxon>Schizotrypanum</taxon>
    </lineage>
</organism>
<evidence type="ECO:0000313" key="3">
    <source>
        <dbReference type="Proteomes" id="UP000583944"/>
    </source>
</evidence>
<accession>A0A7J6XUZ9</accession>
<proteinExistence type="predicted"/>
<dbReference type="AlphaFoldDB" id="A0A7J6XUZ9"/>
<feature type="transmembrane region" description="Helical" evidence="1">
    <location>
        <begin position="71"/>
        <end position="93"/>
    </location>
</feature>
<keyword evidence="1" id="KW-0472">Membrane</keyword>
<protein>
    <recommendedName>
        <fullName evidence="4">Amastin</fullName>
    </recommendedName>
</protein>
<dbReference type="PANTHER" id="PTHR40741:SF1">
    <property type="entry name" value="AMASTIN"/>
    <property type="match status" value="1"/>
</dbReference>
<dbReference type="VEuPathDB" id="TriTrypDB:ECC02_008799"/>
<gene>
    <name evidence="2" type="ORF">ECC02_008799</name>
</gene>
<comment type="caution">
    <text evidence="2">The sequence shown here is derived from an EMBL/GenBank/DDBJ whole genome shotgun (WGS) entry which is preliminary data.</text>
</comment>
<dbReference type="PANTHER" id="PTHR40741">
    <property type="entry name" value="AMASTIN-RELATED"/>
    <property type="match status" value="1"/>
</dbReference>
<sequence length="247" mass="26731">MKNRNSFWSCHAQRCALSCQCFHALMTPPPCRTGVHFPISPFFFRPPSPRSKAKARSKLSQNRQGGNMCSFCRVIVLVLVILATACAVCANIFPLFEKESDAAKVKQTLWYNQTTVSGGVGTRVDVSESLCGQYKLFFQVSEGAAVGAAGIGLVVLGLAIARLVLEEKSACLNCTMSLLISLAFAACGACVALIVYGYMRGYCQSDAVLSSQYGPFKDQGYKFSEAFYLICAACGLFLLSSFFQCCA</sequence>
<dbReference type="VEuPathDB" id="TriTrypDB:BCY84_03513"/>
<dbReference type="EMBL" id="JABDHM010000101">
    <property type="protein sequence ID" value="KAF5218299.1"/>
    <property type="molecule type" value="Genomic_DNA"/>
</dbReference>
<keyword evidence="1" id="KW-0812">Transmembrane</keyword>
<evidence type="ECO:0000256" key="1">
    <source>
        <dbReference type="SAM" id="Phobius"/>
    </source>
</evidence>